<dbReference type="GO" id="GO:0004252">
    <property type="term" value="F:serine-type endopeptidase activity"/>
    <property type="evidence" value="ECO:0007669"/>
    <property type="project" value="InterPro"/>
</dbReference>
<comment type="similarity">
    <text evidence="1">Belongs to the peptidase S1C family.</text>
</comment>
<organism evidence="11">
    <name type="scientific">candidate division WOR-3 bacterium</name>
    <dbReference type="NCBI Taxonomy" id="2052148"/>
    <lineage>
        <taxon>Bacteria</taxon>
        <taxon>Bacteria division WOR-3</taxon>
    </lineage>
</organism>
<feature type="active site" description="Charge relay system" evidence="7">
    <location>
        <position position="238"/>
    </location>
</feature>
<dbReference type="Gene3D" id="2.40.10.120">
    <property type="match status" value="1"/>
</dbReference>
<dbReference type="PRINTS" id="PR00834">
    <property type="entry name" value="PROTEASES2C"/>
</dbReference>
<dbReference type="InterPro" id="IPR036034">
    <property type="entry name" value="PDZ_sf"/>
</dbReference>
<name>A0A7C4UHL3_UNCW3</name>
<feature type="binding site" evidence="8">
    <location>
        <begin position="236"/>
        <end position="238"/>
    </location>
    <ligand>
        <name>substrate</name>
    </ligand>
</feature>
<dbReference type="InterPro" id="IPR001940">
    <property type="entry name" value="Peptidase_S1C"/>
</dbReference>
<keyword evidence="6" id="KW-0720">Serine protease</keyword>
<dbReference type="PROSITE" id="PS50106">
    <property type="entry name" value="PDZ"/>
    <property type="match status" value="1"/>
</dbReference>
<dbReference type="Pfam" id="PF13365">
    <property type="entry name" value="Trypsin_2"/>
    <property type="match status" value="1"/>
</dbReference>
<dbReference type="Gene3D" id="2.30.42.10">
    <property type="match status" value="2"/>
</dbReference>
<keyword evidence="9" id="KW-1133">Transmembrane helix</keyword>
<reference evidence="11" key="1">
    <citation type="journal article" date="2020" name="mSystems">
        <title>Genome- and Community-Level Interaction Insights into Carbon Utilization and Element Cycling Functions of Hydrothermarchaeota in Hydrothermal Sediment.</title>
        <authorList>
            <person name="Zhou Z."/>
            <person name="Liu Y."/>
            <person name="Xu W."/>
            <person name="Pan J."/>
            <person name="Luo Z.H."/>
            <person name="Li M."/>
        </authorList>
    </citation>
    <scope>NUCLEOTIDE SEQUENCE [LARGE SCALE GENOMIC DNA]</scope>
    <source>
        <strain evidence="11">SpSt-780</strain>
    </source>
</reference>
<dbReference type="InterPro" id="IPR001478">
    <property type="entry name" value="PDZ"/>
</dbReference>
<gene>
    <name evidence="11" type="ORF">ENV67_08660</name>
</gene>
<dbReference type="NCBIfam" id="TIGR02037">
    <property type="entry name" value="degP_htrA_DO"/>
    <property type="match status" value="1"/>
</dbReference>
<dbReference type="InterPro" id="IPR009003">
    <property type="entry name" value="Peptidase_S1_PA"/>
</dbReference>
<keyword evidence="9" id="KW-0812">Transmembrane</keyword>
<evidence type="ECO:0000256" key="6">
    <source>
        <dbReference type="ARBA" id="ARBA00022825"/>
    </source>
</evidence>
<dbReference type="Pfam" id="PF13180">
    <property type="entry name" value="PDZ_2"/>
    <property type="match status" value="2"/>
</dbReference>
<evidence type="ECO:0000256" key="3">
    <source>
        <dbReference type="ARBA" id="ARBA00022729"/>
    </source>
</evidence>
<feature type="binding site" evidence="8">
    <location>
        <position position="128"/>
    </location>
    <ligand>
        <name>substrate</name>
    </ligand>
</feature>
<keyword evidence="5" id="KW-0378">Hydrolase</keyword>
<dbReference type="AlphaFoldDB" id="A0A7C4UHL3"/>
<evidence type="ECO:0000256" key="4">
    <source>
        <dbReference type="ARBA" id="ARBA00022737"/>
    </source>
</evidence>
<keyword evidence="4" id="KW-0677">Repeat</keyword>
<sequence length="489" mass="54084">MINKRILISIGFLIAVVAVFSFVFGIVISSSFRLTNNVNAETITKTDVNTLNPFVDVVKNARGAVVSIKGERTEYISSPWDDLFRNDPFFRRFFGMPEERKYKYKREWLGSGFIVDIEGKQYIFTNNHVISGAQKLEITLDDGEIIDEKEIEVVGSDNTTDVGLIRIKGSKRYPSLKIGDSDKLEVGEWVIAIGSPFGLRGTVTVGVVSAKGRSNIPLGSVVIEDFIQTDAAINPGNSGGPMLNIYGEVVGINTAIVNTTNIGIGFAIPINLALQVANELIKGGKISRGYLGVYLQELTDDLKEELGIDKKTTGVIIAEVEPNSPAERSGIEPGDVIIKIEGKNIKDVADARNTIASYPAGKKIEIEIIREKKLIKKIVKLGERNEISSIEENKDEWLGMKVSEITKDIERDYNLRPKEKGLIVIEVKEDSPAFDSGIEVGDIIKRIGRIELNTINDFLKAKDAYENDKTILFYVKKSDGVIRIISVRK</sequence>
<evidence type="ECO:0000259" key="10">
    <source>
        <dbReference type="PROSITE" id="PS50106"/>
    </source>
</evidence>
<feature type="active site" description="Charge relay system" evidence="7">
    <location>
        <position position="128"/>
    </location>
</feature>
<accession>A0A7C4UHL3</accession>
<evidence type="ECO:0000256" key="1">
    <source>
        <dbReference type="ARBA" id="ARBA00010541"/>
    </source>
</evidence>
<dbReference type="GO" id="GO:0006508">
    <property type="term" value="P:proteolysis"/>
    <property type="evidence" value="ECO:0007669"/>
    <property type="project" value="UniProtKB-KW"/>
</dbReference>
<comment type="caution">
    <text evidence="11">The sequence shown here is derived from an EMBL/GenBank/DDBJ whole genome shotgun (WGS) entry which is preliminary data.</text>
</comment>
<dbReference type="SUPFAM" id="SSF50494">
    <property type="entry name" value="Trypsin-like serine proteases"/>
    <property type="match status" value="1"/>
</dbReference>
<dbReference type="CDD" id="cd10839">
    <property type="entry name" value="cpPDZ1_DegP-like"/>
    <property type="match status" value="1"/>
</dbReference>
<dbReference type="EMBL" id="DTHG01000103">
    <property type="protein sequence ID" value="HGW92590.1"/>
    <property type="molecule type" value="Genomic_DNA"/>
</dbReference>
<protein>
    <submittedName>
        <fullName evidence="11">Do family serine endopeptidase</fullName>
    </submittedName>
</protein>
<proteinExistence type="inferred from homology"/>
<dbReference type="PANTHER" id="PTHR22939">
    <property type="entry name" value="SERINE PROTEASE FAMILY S1C HTRA-RELATED"/>
    <property type="match status" value="1"/>
</dbReference>
<evidence type="ECO:0000256" key="8">
    <source>
        <dbReference type="PIRSR" id="PIRSR611782-2"/>
    </source>
</evidence>
<feature type="binding site" evidence="8">
    <location>
        <position position="161"/>
    </location>
    <ligand>
        <name>substrate</name>
    </ligand>
</feature>
<feature type="transmembrane region" description="Helical" evidence="9">
    <location>
        <begin position="7"/>
        <end position="28"/>
    </location>
</feature>
<keyword evidence="9" id="KW-0472">Membrane</keyword>
<evidence type="ECO:0000256" key="7">
    <source>
        <dbReference type="PIRSR" id="PIRSR611782-1"/>
    </source>
</evidence>
<dbReference type="SMART" id="SM00228">
    <property type="entry name" value="PDZ"/>
    <property type="match status" value="2"/>
</dbReference>
<evidence type="ECO:0000256" key="9">
    <source>
        <dbReference type="SAM" id="Phobius"/>
    </source>
</evidence>
<dbReference type="SUPFAM" id="SSF50156">
    <property type="entry name" value="PDZ domain-like"/>
    <property type="match status" value="2"/>
</dbReference>
<feature type="binding site" evidence="8">
    <location>
        <position position="71"/>
    </location>
    <ligand>
        <name>substrate</name>
    </ligand>
</feature>
<evidence type="ECO:0000256" key="2">
    <source>
        <dbReference type="ARBA" id="ARBA00022670"/>
    </source>
</evidence>
<keyword evidence="2" id="KW-0645">Protease</keyword>
<dbReference type="InterPro" id="IPR011782">
    <property type="entry name" value="Pept_S1C_Do"/>
</dbReference>
<evidence type="ECO:0000256" key="5">
    <source>
        <dbReference type="ARBA" id="ARBA00022801"/>
    </source>
</evidence>
<evidence type="ECO:0000313" key="11">
    <source>
        <dbReference type="EMBL" id="HGW92590.1"/>
    </source>
</evidence>
<feature type="active site" description="Charge relay system" evidence="7">
    <location>
        <position position="161"/>
    </location>
</feature>
<feature type="domain" description="PDZ" evidence="10">
    <location>
        <begin position="280"/>
        <end position="372"/>
    </location>
</feature>
<dbReference type="PANTHER" id="PTHR22939:SF129">
    <property type="entry name" value="SERINE PROTEASE HTRA2, MITOCHONDRIAL"/>
    <property type="match status" value="1"/>
</dbReference>
<keyword evidence="3" id="KW-0732">Signal</keyword>